<organism evidence="1 2">
    <name type="scientific">Pseudolycoriella hygida</name>
    <dbReference type="NCBI Taxonomy" id="35572"/>
    <lineage>
        <taxon>Eukaryota</taxon>
        <taxon>Metazoa</taxon>
        <taxon>Ecdysozoa</taxon>
        <taxon>Arthropoda</taxon>
        <taxon>Hexapoda</taxon>
        <taxon>Insecta</taxon>
        <taxon>Pterygota</taxon>
        <taxon>Neoptera</taxon>
        <taxon>Endopterygota</taxon>
        <taxon>Diptera</taxon>
        <taxon>Nematocera</taxon>
        <taxon>Sciaroidea</taxon>
        <taxon>Sciaridae</taxon>
        <taxon>Pseudolycoriella</taxon>
    </lineage>
</organism>
<reference evidence="1" key="1">
    <citation type="submission" date="2022-07" db="EMBL/GenBank/DDBJ databases">
        <authorList>
            <person name="Trinca V."/>
            <person name="Uliana J.V.C."/>
            <person name="Torres T.T."/>
            <person name="Ward R.J."/>
            <person name="Monesi N."/>
        </authorList>
    </citation>
    <scope>NUCLEOTIDE SEQUENCE</scope>
    <source>
        <strain evidence="1">HSMRA1968</strain>
        <tissue evidence="1">Whole embryos</tissue>
    </source>
</reference>
<keyword evidence="2" id="KW-1185">Reference proteome</keyword>
<sequence length="273" mass="30745">PGGKLEKLINKHFEYDANDKRFPNAICQACRKKLYTAKKHSTVNCHDLKIFEKNPARCSTRADNNLIHYRCECKLCKLVATPLIQPAENGKFLLQRRKKRKPFQNLVRKKVARAVVCRKWCVECKRGTRHRCNKSLLLKNVTSLIRKSKVTDEAITSLLQDKVEENNGLEMRISGTRGGRPTRLSINASQKNSTSDKKFLDSGVKKVFIVGIAPGIQESYTNVSALWSAIDVNSINCTFAVDLKLANIISGLMTHSSAHPCTYCDAPKNELDI</sequence>
<gene>
    <name evidence="1" type="ORF">Bhyg_07790</name>
</gene>
<feature type="non-terminal residue" evidence="1">
    <location>
        <position position="1"/>
    </location>
</feature>
<dbReference type="OrthoDB" id="6769802at2759"/>
<protein>
    <submittedName>
        <fullName evidence="1">Uncharacterized protein</fullName>
    </submittedName>
</protein>
<comment type="caution">
    <text evidence="1">The sequence shown here is derived from an EMBL/GenBank/DDBJ whole genome shotgun (WGS) entry which is preliminary data.</text>
</comment>
<proteinExistence type="predicted"/>
<evidence type="ECO:0000313" key="2">
    <source>
        <dbReference type="Proteomes" id="UP001151699"/>
    </source>
</evidence>
<accession>A0A9Q0N4A6</accession>
<dbReference type="Proteomes" id="UP001151699">
    <property type="component" value="Chromosome B"/>
</dbReference>
<dbReference type="EMBL" id="WJQU01000002">
    <property type="protein sequence ID" value="KAJ6642836.1"/>
    <property type="molecule type" value="Genomic_DNA"/>
</dbReference>
<feature type="non-terminal residue" evidence="1">
    <location>
        <position position="273"/>
    </location>
</feature>
<evidence type="ECO:0000313" key="1">
    <source>
        <dbReference type="EMBL" id="KAJ6642836.1"/>
    </source>
</evidence>
<name>A0A9Q0N4A6_9DIPT</name>
<dbReference type="AlphaFoldDB" id="A0A9Q0N4A6"/>